<keyword evidence="2" id="KW-1185">Reference proteome</keyword>
<reference evidence="1" key="2">
    <citation type="submission" date="2023-04" db="EMBL/GenBank/DDBJ databases">
        <authorList>
            <person name="Bruccoleri R.E."/>
            <person name="Oakeley E.J."/>
            <person name="Faust A.-M."/>
            <person name="Dessus-Babus S."/>
            <person name="Altorfer M."/>
            <person name="Burckhardt D."/>
            <person name="Oertli M."/>
            <person name="Naumann U."/>
            <person name="Petersen F."/>
            <person name="Wong J."/>
        </authorList>
    </citation>
    <scope>NUCLEOTIDE SEQUENCE</scope>
    <source>
        <strain evidence="1">GSM-AAB239-AS_SAM_17_03QT</strain>
        <tissue evidence="1">Leaf</tissue>
    </source>
</reference>
<reference evidence="1" key="1">
    <citation type="journal article" date="2023" name="GigaByte">
        <title>Genome assembly of the bearded iris, Iris pallida Lam.</title>
        <authorList>
            <person name="Bruccoleri R.E."/>
            <person name="Oakeley E.J."/>
            <person name="Faust A.M.E."/>
            <person name="Altorfer M."/>
            <person name="Dessus-Babus S."/>
            <person name="Burckhardt D."/>
            <person name="Oertli M."/>
            <person name="Naumann U."/>
            <person name="Petersen F."/>
            <person name="Wong J."/>
        </authorList>
    </citation>
    <scope>NUCLEOTIDE SEQUENCE</scope>
    <source>
        <strain evidence="1">GSM-AAB239-AS_SAM_17_03QT</strain>
    </source>
</reference>
<gene>
    <name evidence="1" type="ORF">M6B38_223980</name>
</gene>
<organism evidence="1 2">
    <name type="scientific">Iris pallida</name>
    <name type="common">Sweet iris</name>
    <dbReference type="NCBI Taxonomy" id="29817"/>
    <lineage>
        <taxon>Eukaryota</taxon>
        <taxon>Viridiplantae</taxon>
        <taxon>Streptophyta</taxon>
        <taxon>Embryophyta</taxon>
        <taxon>Tracheophyta</taxon>
        <taxon>Spermatophyta</taxon>
        <taxon>Magnoliopsida</taxon>
        <taxon>Liliopsida</taxon>
        <taxon>Asparagales</taxon>
        <taxon>Iridaceae</taxon>
        <taxon>Iridoideae</taxon>
        <taxon>Irideae</taxon>
        <taxon>Iris</taxon>
    </lineage>
</organism>
<comment type="caution">
    <text evidence="1">The sequence shown here is derived from an EMBL/GenBank/DDBJ whole genome shotgun (WGS) entry which is preliminary data.</text>
</comment>
<evidence type="ECO:0000313" key="1">
    <source>
        <dbReference type="EMBL" id="KAJ6795945.1"/>
    </source>
</evidence>
<name>A0AAX6DW71_IRIPA</name>
<dbReference type="AlphaFoldDB" id="A0AAX6DW71"/>
<dbReference type="EMBL" id="JANAVB010041619">
    <property type="protein sequence ID" value="KAJ6795945.1"/>
    <property type="molecule type" value="Genomic_DNA"/>
</dbReference>
<protein>
    <submittedName>
        <fullName evidence="1">Uncharacterized protein</fullName>
    </submittedName>
</protein>
<accession>A0AAX6DW71</accession>
<sequence length="48" mass="5350">MNAAVEFLDLKLCLILRACPKFDQIFPSGVPGDLYPPTTNFSEQGKYT</sequence>
<proteinExistence type="predicted"/>
<evidence type="ECO:0000313" key="2">
    <source>
        <dbReference type="Proteomes" id="UP001140949"/>
    </source>
</evidence>
<dbReference type="Proteomes" id="UP001140949">
    <property type="component" value="Unassembled WGS sequence"/>
</dbReference>